<evidence type="ECO:0000256" key="8">
    <source>
        <dbReference type="SAM" id="SignalP"/>
    </source>
</evidence>
<dbReference type="UniPathway" id="UPA00219"/>
<dbReference type="KEGG" id="rhp:LPB142_01650"/>
<dbReference type="AlphaFoldDB" id="A0A1D9M8M9"/>
<keyword evidence="11" id="KW-1185">Reference proteome</keyword>
<sequence>MQRRTLLLGLSTAALLAACGGGDSAGGKFRRYNGPRVTQIQVFKGERKMYLLSGPKVIKKYKIGLGGNPTGPKRFEGDGKTPEGYYLISHRNPNSAYHLSLGISYPNEQDVAFAESQGKRPGGDIFIHGQAGKNRGRGKDWTAGCIAVTDDEIEEIYSMITPGTGIWIFP</sequence>
<evidence type="ECO:0000259" key="9">
    <source>
        <dbReference type="PROSITE" id="PS52029"/>
    </source>
</evidence>
<dbReference type="PROSITE" id="PS52029">
    <property type="entry name" value="LD_TPASE"/>
    <property type="match status" value="1"/>
</dbReference>
<dbReference type="PANTHER" id="PTHR36699">
    <property type="entry name" value="LD-TRANSPEPTIDASE"/>
    <property type="match status" value="1"/>
</dbReference>
<feature type="active site" description="Proton donor/acceptor" evidence="7">
    <location>
        <position position="128"/>
    </location>
</feature>
<dbReference type="Gene3D" id="2.40.440.10">
    <property type="entry name" value="L,D-transpeptidase catalytic domain-like"/>
    <property type="match status" value="1"/>
</dbReference>
<dbReference type="Pfam" id="PF03734">
    <property type="entry name" value="YkuD"/>
    <property type="match status" value="1"/>
</dbReference>
<comment type="similarity">
    <text evidence="2">Belongs to the YkuD family.</text>
</comment>
<evidence type="ECO:0000256" key="6">
    <source>
        <dbReference type="ARBA" id="ARBA00023316"/>
    </source>
</evidence>
<dbReference type="GO" id="GO:0071555">
    <property type="term" value="P:cell wall organization"/>
    <property type="evidence" value="ECO:0007669"/>
    <property type="project" value="UniProtKB-UniRule"/>
</dbReference>
<feature type="signal peptide" evidence="8">
    <location>
        <begin position="1"/>
        <end position="25"/>
    </location>
</feature>
<evidence type="ECO:0000256" key="1">
    <source>
        <dbReference type="ARBA" id="ARBA00004752"/>
    </source>
</evidence>
<feature type="domain" description="L,D-TPase catalytic" evidence="9">
    <location>
        <begin position="38"/>
        <end position="169"/>
    </location>
</feature>
<keyword evidence="6 7" id="KW-0961">Cell wall biogenesis/degradation</keyword>
<proteinExistence type="inferred from homology"/>
<name>A0A1D9M8M9_9RHOB</name>
<dbReference type="GO" id="GO:0004180">
    <property type="term" value="F:carboxypeptidase activity"/>
    <property type="evidence" value="ECO:0007669"/>
    <property type="project" value="UniProtKB-ARBA"/>
</dbReference>
<organism evidence="10 11">
    <name type="scientific">Rhodobacter xanthinilyticus</name>
    <dbReference type="NCBI Taxonomy" id="1850250"/>
    <lineage>
        <taxon>Bacteria</taxon>
        <taxon>Pseudomonadati</taxon>
        <taxon>Pseudomonadota</taxon>
        <taxon>Alphaproteobacteria</taxon>
        <taxon>Rhodobacterales</taxon>
        <taxon>Rhodobacter group</taxon>
        <taxon>Rhodobacter</taxon>
    </lineage>
</organism>
<dbReference type="InterPro" id="IPR005490">
    <property type="entry name" value="LD_TPept_cat_dom"/>
</dbReference>
<dbReference type="Proteomes" id="UP000176562">
    <property type="component" value="Chromosome"/>
</dbReference>
<evidence type="ECO:0000256" key="3">
    <source>
        <dbReference type="ARBA" id="ARBA00022679"/>
    </source>
</evidence>
<dbReference type="SUPFAM" id="SSF141523">
    <property type="entry name" value="L,D-transpeptidase catalytic domain-like"/>
    <property type="match status" value="1"/>
</dbReference>
<dbReference type="GO" id="GO:0009252">
    <property type="term" value="P:peptidoglycan biosynthetic process"/>
    <property type="evidence" value="ECO:0007669"/>
    <property type="project" value="UniProtKB-UniPathway"/>
</dbReference>
<evidence type="ECO:0000313" key="11">
    <source>
        <dbReference type="Proteomes" id="UP000176562"/>
    </source>
</evidence>
<feature type="chain" id="PRO_5009443374" description="L,D-TPase catalytic domain-containing protein" evidence="8">
    <location>
        <begin position="26"/>
        <end position="170"/>
    </location>
</feature>
<dbReference type="InterPro" id="IPR038063">
    <property type="entry name" value="Transpep_catalytic_dom"/>
</dbReference>
<keyword evidence="4 7" id="KW-0133">Cell shape</keyword>
<comment type="pathway">
    <text evidence="1 7">Cell wall biogenesis; peptidoglycan biosynthesis.</text>
</comment>
<evidence type="ECO:0000256" key="7">
    <source>
        <dbReference type="PROSITE-ProRule" id="PRU01373"/>
    </source>
</evidence>
<feature type="active site" description="Nucleophile" evidence="7">
    <location>
        <position position="145"/>
    </location>
</feature>
<dbReference type="STRING" id="1850250.LPB142_01650"/>
<reference evidence="10 11" key="1">
    <citation type="submission" date="2016-10" db="EMBL/GenBank/DDBJ databases">
        <title>Rhodobacter sp. LPB0142, isolated from sea water.</title>
        <authorList>
            <person name="Kim E."/>
            <person name="Yi H."/>
        </authorList>
    </citation>
    <scope>NUCLEOTIDE SEQUENCE [LARGE SCALE GENOMIC DNA]</scope>
    <source>
        <strain evidence="10 11">LPB0142</strain>
    </source>
</reference>
<keyword evidence="5 7" id="KW-0573">Peptidoglycan synthesis</keyword>
<evidence type="ECO:0000313" key="10">
    <source>
        <dbReference type="EMBL" id="AOZ68168.1"/>
    </source>
</evidence>
<dbReference type="PROSITE" id="PS51257">
    <property type="entry name" value="PROKAR_LIPOPROTEIN"/>
    <property type="match status" value="1"/>
</dbReference>
<dbReference type="RefSeq" id="WP_071165306.1">
    <property type="nucleotide sequence ID" value="NZ_CP017781.1"/>
</dbReference>
<dbReference type="PANTHER" id="PTHR36699:SF1">
    <property type="entry name" value="L,D-TRANSPEPTIDASE YAFK-RELATED"/>
    <property type="match status" value="1"/>
</dbReference>
<gene>
    <name evidence="10" type="ORF">LPB142_01650</name>
</gene>
<evidence type="ECO:0000256" key="5">
    <source>
        <dbReference type="ARBA" id="ARBA00022984"/>
    </source>
</evidence>
<dbReference type="CDD" id="cd16913">
    <property type="entry name" value="YkuD_like"/>
    <property type="match status" value="1"/>
</dbReference>
<evidence type="ECO:0000256" key="2">
    <source>
        <dbReference type="ARBA" id="ARBA00005992"/>
    </source>
</evidence>
<dbReference type="EMBL" id="CP017781">
    <property type="protein sequence ID" value="AOZ68168.1"/>
    <property type="molecule type" value="Genomic_DNA"/>
</dbReference>
<evidence type="ECO:0000256" key="4">
    <source>
        <dbReference type="ARBA" id="ARBA00022960"/>
    </source>
</evidence>
<keyword evidence="8" id="KW-0732">Signal</keyword>
<keyword evidence="3" id="KW-0808">Transferase</keyword>
<dbReference type="GO" id="GO:0008360">
    <property type="term" value="P:regulation of cell shape"/>
    <property type="evidence" value="ECO:0007669"/>
    <property type="project" value="UniProtKB-UniRule"/>
</dbReference>
<protein>
    <recommendedName>
        <fullName evidence="9">L,D-TPase catalytic domain-containing protein</fullName>
    </recommendedName>
</protein>
<dbReference type="GO" id="GO:0016740">
    <property type="term" value="F:transferase activity"/>
    <property type="evidence" value="ECO:0007669"/>
    <property type="project" value="UniProtKB-KW"/>
</dbReference>
<accession>A0A1D9M8M9</accession>